<accession>A0A0G4EHK6</accession>
<dbReference type="PANTHER" id="PTHR18640:SF10">
    <property type="entry name" value="SODIUM_METABOLITE COTRANSPORTER BASS4, CHLOROPLASTIC-RELATED"/>
    <property type="match status" value="1"/>
</dbReference>
<feature type="transmembrane region" description="Helical" evidence="2">
    <location>
        <begin position="365"/>
        <end position="386"/>
    </location>
</feature>
<proteinExistence type="predicted"/>
<gene>
    <name evidence="3" type="ORF">Vbra_11988</name>
</gene>
<feature type="transmembrane region" description="Helical" evidence="2">
    <location>
        <begin position="398"/>
        <end position="422"/>
    </location>
</feature>
<sequence length="440" mass="47265">METEVKPPDQHSSATEERSATRKQSIAPSKPPVHASTAPPPQGGAATAEHADNATAAPQRDLAQRPPTLQWLQGPCFDRYAAKRIAARCWRVMIANHLAIGLVAVIVFSCFVPEPGIWLDGGAGSKVPPNLIFDLCIVTVFFLNGLNLKLGEVWDGLKNWKASLYGIVSVLVITPLLGFAVVLIPLRPVGLVMGVGLFTLTPNNFTTSIIFTRTAKGNVALGIMISTVCSLLVSFTLPISVPLLFRLEQAEDPGSTRLQHDVAVKIDPLNIFLALLYLRLVPMVVGKAVSYIPRVKPFFQSKAFRPTPSVVVLVLVWLNVSRTADKLDRLTADVLIAAACLGVGLHVVYLLLNAAVCLLFRFPGYVARTLVLSCSGKALIVGITVLEVLPPSAGSKGMLIIGMILGQLGQIVIDSVLSNVLLERHKKREALPMPAQVPVA</sequence>
<feature type="transmembrane region" description="Helical" evidence="2">
    <location>
        <begin position="219"/>
        <end position="245"/>
    </location>
</feature>
<dbReference type="PhylomeDB" id="A0A0G4EHK6"/>
<organism evidence="3 4">
    <name type="scientific">Vitrella brassicaformis (strain CCMP3155)</name>
    <dbReference type="NCBI Taxonomy" id="1169540"/>
    <lineage>
        <taxon>Eukaryota</taxon>
        <taxon>Sar</taxon>
        <taxon>Alveolata</taxon>
        <taxon>Colpodellida</taxon>
        <taxon>Vitrellaceae</taxon>
        <taxon>Vitrella</taxon>
    </lineage>
</organism>
<feature type="transmembrane region" description="Helical" evidence="2">
    <location>
        <begin position="271"/>
        <end position="292"/>
    </location>
</feature>
<dbReference type="VEuPathDB" id="CryptoDB:Vbra_11988"/>
<feature type="transmembrane region" description="Helical" evidence="2">
    <location>
        <begin position="89"/>
        <end position="111"/>
    </location>
</feature>
<feature type="transmembrane region" description="Helical" evidence="2">
    <location>
        <begin position="334"/>
        <end position="358"/>
    </location>
</feature>
<feature type="compositionally biased region" description="Low complexity" evidence="1">
    <location>
        <begin position="43"/>
        <end position="53"/>
    </location>
</feature>
<evidence type="ECO:0000313" key="4">
    <source>
        <dbReference type="Proteomes" id="UP000041254"/>
    </source>
</evidence>
<evidence type="ECO:0000313" key="3">
    <source>
        <dbReference type="EMBL" id="CEL95665.1"/>
    </source>
</evidence>
<feature type="compositionally biased region" description="Basic and acidic residues" evidence="1">
    <location>
        <begin position="1"/>
        <end position="20"/>
    </location>
</feature>
<dbReference type="Pfam" id="PF13593">
    <property type="entry name" value="SBF_like"/>
    <property type="match status" value="1"/>
</dbReference>
<evidence type="ECO:0008006" key="5">
    <source>
        <dbReference type="Google" id="ProtNLM"/>
    </source>
</evidence>
<evidence type="ECO:0000256" key="1">
    <source>
        <dbReference type="SAM" id="MobiDB-lite"/>
    </source>
</evidence>
<reference evidence="3 4" key="1">
    <citation type="submission" date="2014-11" db="EMBL/GenBank/DDBJ databases">
        <authorList>
            <person name="Zhu J."/>
            <person name="Qi W."/>
            <person name="Song R."/>
        </authorList>
    </citation>
    <scope>NUCLEOTIDE SEQUENCE [LARGE SCALE GENOMIC DNA]</scope>
</reference>
<keyword evidence="2" id="KW-1133">Transmembrane helix</keyword>
<keyword evidence="2" id="KW-0812">Transmembrane</keyword>
<dbReference type="PANTHER" id="PTHR18640">
    <property type="entry name" value="SOLUTE CARRIER FAMILY 10 MEMBER 7"/>
    <property type="match status" value="1"/>
</dbReference>
<feature type="transmembrane region" description="Helical" evidence="2">
    <location>
        <begin position="304"/>
        <end position="322"/>
    </location>
</feature>
<evidence type="ECO:0000256" key="2">
    <source>
        <dbReference type="SAM" id="Phobius"/>
    </source>
</evidence>
<keyword evidence="2" id="KW-0472">Membrane</keyword>
<feature type="transmembrane region" description="Helical" evidence="2">
    <location>
        <begin position="190"/>
        <end position="212"/>
    </location>
</feature>
<dbReference type="InterPro" id="IPR038770">
    <property type="entry name" value="Na+/solute_symporter_sf"/>
</dbReference>
<dbReference type="Gene3D" id="1.20.1530.20">
    <property type="match status" value="1"/>
</dbReference>
<dbReference type="OMA" id="CLAHEYS"/>
<dbReference type="EMBL" id="CDMY01000235">
    <property type="protein sequence ID" value="CEL95665.1"/>
    <property type="molecule type" value="Genomic_DNA"/>
</dbReference>
<dbReference type="InterPro" id="IPR016833">
    <property type="entry name" value="Put_Na-Bile_cotransptr"/>
</dbReference>
<feature type="transmembrane region" description="Helical" evidence="2">
    <location>
        <begin position="162"/>
        <end position="184"/>
    </location>
</feature>
<dbReference type="AlphaFoldDB" id="A0A0G4EHK6"/>
<keyword evidence="4" id="KW-1185">Reference proteome</keyword>
<dbReference type="OrthoDB" id="188035at2759"/>
<protein>
    <recommendedName>
        <fullName evidence="5">Cation/H+ exchanger domain-containing protein</fullName>
    </recommendedName>
</protein>
<name>A0A0G4EHK6_VITBC</name>
<dbReference type="InParanoid" id="A0A0G4EHK6"/>
<dbReference type="Proteomes" id="UP000041254">
    <property type="component" value="Unassembled WGS sequence"/>
</dbReference>
<feature type="region of interest" description="Disordered" evidence="1">
    <location>
        <begin position="1"/>
        <end position="53"/>
    </location>
</feature>
<feature type="transmembrane region" description="Helical" evidence="2">
    <location>
        <begin position="131"/>
        <end position="150"/>
    </location>
</feature>